<dbReference type="Pfam" id="PF04773">
    <property type="entry name" value="FecR"/>
    <property type="match status" value="1"/>
</dbReference>
<dbReference type="PANTHER" id="PTHR30273:SF2">
    <property type="entry name" value="PROTEIN FECR"/>
    <property type="match status" value="1"/>
</dbReference>
<dbReference type="PANTHER" id="PTHR30273">
    <property type="entry name" value="PERIPLASMIC SIGNAL SENSOR AND SIGMA FACTOR ACTIVATOR FECR-RELATED"/>
    <property type="match status" value="1"/>
</dbReference>
<keyword evidence="1" id="KW-0472">Membrane</keyword>
<evidence type="ECO:0000256" key="1">
    <source>
        <dbReference type="SAM" id="Phobius"/>
    </source>
</evidence>
<dbReference type="PIRSF" id="PIRSF018266">
    <property type="entry name" value="FecR"/>
    <property type="match status" value="1"/>
</dbReference>
<feature type="domain" description="Protein FecR C-terminal" evidence="3">
    <location>
        <begin position="258"/>
        <end position="324"/>
    </location>
</feature>
<sequence>MKEEIWESAIKRLTNNETDASALKLNNWLKEDIKHQQEFNSLKALWDLTGKIPADKIERFNGLEYLIHQKESPKNKKFLQWWYGIAAVIIGLLMLSTVFVFQHSKQPSQTTAELIKKKANVGEVLKLILPDSSTIWLNAESEVSFSSEFTLADNRVINLIGEAYFEVKHDESHPFIVKSGELITTVYGTSFNVRAYRNDSEISVAVQSGKVGVNHLSGKQVTQFLLPKDKLVYELNSKLFKRKNIAVEEVNSWIEGALVFDQTPINEVFQTLSRKFGVQINTEKLIAKDCKLTAKFENNSLTKVLETLKLLMNIQSKQIDKTIFLEGGSTCK</sequence>
<evidence type="ECO:0000313" key="5">
    <source>
        <dbReference type="Proteomes" id="UP001597546"/>
    </source>
</evidence>
<protein>
    <submittedName>
        <fullName evidence="4">FecR family protein</fullName>
    </submittedName>
</protein>
<dbReference type="InterPro" id="IPR032508">
    <property type="entry name" value="FecR_C"/>
</dbReference>
<dbReference type="Gene3D" id="2.60.120.1440">
    <property type="match status" value="1"/>
</dbReference>
<feature type="domain" description="FecR protein" evidence="2">
    <location>
        <begin position="120"/>
        <end position="211"/>
    </location>
</feature>
<evidence type="ECO:0000313" key="4">
    <source>
        <dbReference type="EMBL" id="MFD2732182.1"/>
    </source>
</evidence>
<keyword evidence="1" id="KW-0812">Transmembrane</keyword>
<proteinExistence type="predicted"/>
<keyword evidence="1" id="KW-1133">Transmembrane helix</keyword>
<dbReference type="Proteomes" id="UP001597546">
    <property type="component" value="Unassembled WGS sequence"/>
</dbReference>
<dbReference type="RefSeq" id="WP_379045267.1">
    <property type="nucleotide sequence ID" value="NZ_JBHSKW010000052.1"/>
</dbReference>
<dbReference type="InterPro" id="IPR006860">
    <property type="entry name" value="FecR"/>
</dbReference>
<dbReference type="Gene3D" id="3.55.50.30">
    <property type="match status" value="1"/>
</dbReference>
<dbReference type="InterPro" id="IPR012373">
    <property type="entry name" value="Ferrdict_sens_TM"/>
</dbReference>
<dbReference type="Pfam" id="PF16344">
    <property type="entry name" value="FecR_C"/>
    <property type="match status" value="1"/>
</dbReference>
<organism evidence="4 5">
    <name type="scientific">Pedobacter alpinus</name>
    <dbReference type="NCBI Taxonomy" id="1590643"/>
    <lineage>
        <taxon>Bacteria</taxon>
        <taxon>Pseudomonadati</taxon>
        <taxon>Bacteroidota</taxon>
        <taxon>Sphingobacteriia</taxon>
        <taxon>Sphingobacteriales</taxon>
        <taxon>Sphingobacteriaceae</taxon>
        <taxon>Pedobacter</taxon>
    </lineage>
</organism>
<comment type="caution">
    <text evidence="4">The sequence shown here is derived from an EMBL/GenBank/DDBJ whole genome shotgun (WGS) entry which is preliminary data.</text>
</comment>
<evidence type="ECO:0000259" key="3">
    <source>
        <dbReference type="Pfam" id="PF16344"/>
    </source>
</evidence>
<dbReference type="EMBL" id="JBHULV010000035">
    <property type="protein sequence ID" value="MFD2732182.1"/>
    <property type="molecule type" value="Genomic_DNA"/>
</dbReference>
<name>A0ABW5TTR1_9SPHI</name>
<reference evidence="5" key="1">
    <citation type="journal article" date="2019" name="Int. J. Syst. Evol. Microbiol.">
        <title>The Global Catalogue of Microorganisms (GCM) 10K type strain sequencing project: providing services to taxonomists for standard genome sequencing and annotation.</title>
        <authorList>
            <consortium name="The Broad Institute Genomics Platform"/>
            <consortium name="The Broad Institute Genome Sequencing Center for Infectious Disease"/>
            <person name="Wu L."/>
            <person name="Ma J."/>
        </authorList>
    </citation>
    <scope>NUCLEOTIDE SEQUENCE [LARGE SCALE GENOMIC DNA]</scope>
    <source>
        <strain evidence="5">KCTC 42456</strain>
    </source>
</reference>
<gene>
    <name evidence="4" type="ORF">ACFSSE_10755</name>
</gene>
<accession>A0ABW5TTR1</accession>
<evidence type="ECO:0000259" key="2">
    <source>
        <dbReference type="Pfam" id="PF04773"/>
    </source>
</evidence>
<keyword evidence="5" id="KW-1185">Reference proteome</keyword>
<feature type="transmembrane region" description="Helical" evidence="1">
    <location>
        <begin position="81"/>
        <end position="101"/>
    </location>
</feature>